<keyword evidence="4" id="KW-1185">Reference proteome</keyword>
<protein>
    <submittedName>
        <fullName evidence="3">dTDP-4-amino-4,6-dideoxygalactose transaminase</fullName>
    </submittedName>
</protein>
<dbReference type="Gene3D" id="3.40.640.10">
    <property type="entry name" value="Type I PLP-dependent aspartate aminotransferase-like (Major domain)"/>
    <property type="match status" value="1"/>
</dbReference>
<evidence type="ECO:0000313" key="3">
    <source>
        <dbReference type="EMBL" id="SKD10007.1"/>
    </source>
</evidence>
<proteinExistence type="inferred from homology"/>
<name>A0A1T5PBN2_9BACT</name>
<dbReference type="RefSeq" id="WP_079473173.1">
    <property type="nucleotide sequence ID" value="NZ_FUZZ01000006.1"/>
</dbReference>
<dbReference type="Pfam" id="PF01041">
    <property type="entry name" value="DegT_DnrJ_EryC1"/>
    <property type="match status" value="1"/>
</dbReference>
<dbReference type="GO" id="GO:0030170">
    <property type="term" value="F:pyridoxal phosphate binding"/>
    <property type="evidence" value="ECO:0007669"/>
    <property type="project" value="TreeGrafter"/>
</dbReference>
<dbReference type="Proteomes" id="UP000190166">
    <property type="component" value="Unassembled WGS sequence"/>
</dbReference>
<dbReference type="EMBL" id="FUZZ01000006">
    <property type="protein sequence ID" value="SKD10007.1"/>
    <property type="molecule type" value="Genomic_DNA"/>
</dbReference>
<dbReference type="Gene3D" id="3.90.1150.10">
    <property type="entry name" value="Aspartate Aminotransferase, domain 1"/>
    <property type="match status" value="1"/>
</dbReference>
<evidence type="ECO:0000313" key="4">
    <source>
        <dbReference type="Proteomes" id="UP000190166"/>
    </source>
</evidence>
<evidence type="ECO:0000256" key="1">
    <source>
        <dbReference type="ARBA" id="ARBA00037999"/>
    </source>
</evidence>
<sequence>MKYNSDRRDFIAKVSAGTLAYLAAYSIPSFARTSNDPDKLAILGGVPVRDNMTWPQWPYRNQKMIDNLTETTKSGIWSRIDADKTRVSQWELDFAAMTGAQYAVATGSGTQSLSTSLFALGIGPGDEVITSPYTDMGTVSAIITCHALPVFVDLDPLSFQLNAKDVENKITARTKAIIPVHMLGAPCEMEPIMAIAKKHRLYIVEDAAQAHLASYKGQKVGNIGNLGCFSFQGSKQVSCGEGGAVIGSDKQLMDKVYTVMNHGTARTPMVDANGKILGDHVRIGPKYRMNEFQASVLNGQQDTIQQRFDTRNNNAIYLREQLKDFPGLKVQKMFEGTDSASYYLFGMSYQKEHFNNADRSLFLKAIGAEGVGLSGYISQGLHREPWTGYIMEQQGYKSMFGKKRLQQWKESLYLPECDKACGQMAGLYAVGTLLGTRKDMDSIIAAIMKVHKNRDQLAKLA</sequence>
<dbReference type="PANTHER" id="PTHR30244:SF34">
    <property type="entry name" value="DTDP-4-AMINO-4,6-DIDEOXYGALACTOSE TRANSAMINASE"/>
    <property type="match status" value="1"/>
</dbReference>
<keyword evidence="2" id="KW-0663">Pyridoxal phosphate</keyword>
<reference evidence="3 4" key="1">
    <citation type="submission" date="2017-02" db="EMBL/GenBank/DDBJ databases">
        <authorList>
            <person name="Peterson S.W."/>
        </authorList>
    </citation>
    <scope>NUCLEOTIDE SEQUENCE [LARGE SCALE GENOMIC DNA]</scope>
    <source>
        <strain evidence="3 4">DSM 18108</strain>
    </source>
</reference>
<dbReference type="STRING" id="393003.SAMN05660461_5907"/>
<dbReference type="InterPro" id="IPR015422">
    <property type="entry name" value="PyrdxlP-dep_Trfase_small"/>
</dbReference>
<dbReference type="InterPro" id="IPR015421">
    <property type="entry name" value="PyrdxlP-dep_Trfase_major"/>
</dbReference>
<accession>A0A1T5PBN2</accession>
<dbReference type="InterPro" id="IPR000653">
    <property type="entry name" value="DegT/StrS_aminotransferase"/>
</dbReference>
<dbReference type="GO" id="GO:0008483">
    <property type="term" value="F:transaminase activity"/>
    <property type="evidence" value="ECO:0007669"/>
    <property type="project" value="TreeGrafter"/>
</dbReference>
<organism evidence="3 4">
    <name type="scientific">Chitinophaga ginsengisegetis</name>
    <dbReference type="NCBI Taxonomy" id="393003"/>
    <lineage>
        <taxon>Bacteria</taxon>
        <taxon>Pseudomonadati</taxon>
        <taxon>Bacteroidota</taxon>
        <taxon>Chitinophagia</taxon>
        <taxon>Chitinophagales</taxon>
        <taxon>Chitinophagaceae</taxon>
        <taxon>Chitinophaga</taxon>
    </lineage>
</organism>
<dbReference type="AlphaFoldDB" id="A0A1T5PBN2"/>
<dbReference type="SUPFAM" id="SSF53383">
    <property type="entry name" value="PLP-dependent transferases"/>
    <property type="match status" value="1"/>
</dbReference>
<gene>
    <name evidence="3" type="ORF">SAMN05660461_5907</name>
</gene>
<dbReference type="PANTHER" id="PTHR30244">
    <property type="entry name" value="TRANSAMINASE"/>
    <property type="match status" value="1"/>
</dbReference>
<comment type="similarity">
    <text evidence="1 2">Belongs to the DegT/DnrJ/EryC1 family.</text>
</comment>
<dbReference type="InterPro" id="IPR015424">
    <property type="entry name" value="PyrdxlP-dep_Trfase"/>
</dbReference>
<evidence type="ECO:0000256" key="2">
    <source>
        <dbReference type="RuleBase" id="RU004508"/>
    </source>
</evidence>
<dbReference type="GO" id="GO:0000271">
    <property type="term" value="P:polysaccharide biosynthetic process"/>
    <property type="evidence" value="ECO:0007669"/>
    <property type="project" value="TreeGrafter"/>
</dbReference>
<dbReference type="CDD" id="cd00616">
    <property type="entry name" value="AHBA_syn"/>
    <property type="match status" value="1"/>
</dbReference>